<evidence type="ECO:0000256" key="5">
    <source>
        <dbReference type="SAM" id="MobiDB-lite"/>
    </source>
</evidence>
<dbReference type="InterPro" id="IPR036962">
    <property type="entry name" value="Glyco_hydro_3_N_sf"/>
</dbReference>
<dbReference type="InterPro" id="IPR036881">
    <property type="entry name" value="Glyco_hydro_3_C_sf"/>
</dbReference>
<dbReference type="RefSeq" id="WP_301327702.1">
    <property type="nucleotide sequence ID" value="NZ_JAMTCK010000002.1"/>
</dbReference>
<dbReference type="InterPro" id="IPR050288">
    <property type="entry name" value="Cellulose_deg_GH3"/>
</dbReference>
<keyword evidence="2" id="KW-0378">Hydrolase</keyword>
<dbReference type="InterPro" id="IPR002772">
    <property type="entry name" value="Glyco_hydro_3_C"/>
</dbReference>
<sequence length="800" mass="83500">MDQWVSEISAAAPAGSGSPGDETTPPWRDPAQPVSVRVADLVGRMTLDEKLAQLVGVWVSASASGEGVAPHQHEMIEQTPVWTEVIKHGLGQLTRAFGTTPTDPRAGALALERSQREIMAANRFGIPAMAHEECLAGFTAWQATAYPVPLAWGASFDPVLVERVAATIGRDMRGVGVHQGLAPVLDVARDLRWGRVEETIGEDPYLVGVLGTAYVRGLEGAGVVSTLKHFAGYAASRAGRNHAPVSMGPREFADVVLPPFEMAVRLGRSRSVMHAYTEVDGLPSAANEQLLTTLLRDEWGFDGVVVADYFGLSFLETLHGVAADAGEAAALALAAGVDVELPTVRCYGEPLAELVRAGTVPEALVDRAVTRVLTQKCELGLLDPGWSPRPAALTQQDRVDLDPPANRALARRLAEESVVLLANPRGVLPLGRPARVAVVGPLADDPLALLGCYSFPAHVGTAHPDTGLGVAIPTFAEALTAALPGSEVGVAAGCGVRDEDRSGMAEAVDLAAGADVCVAVLGDRAGLFGRGTSGEGCDAPDLRLPGAQAELLDRLIDTGTPVVLVVSSGRPYALGGVIDRLAAAVQVFFPGEEGATAVADVLTGRVNPSGKLPVSLPADPGGQPATYLSAPLGRRSEVSSLDPTPLFPFGHGLSYSTFGYDDLRIDAEGPGGTSVAVDGSVEVSCVVTNTGDRDGAEVVQLYLRDPVAQVTRPVRQLAGFARVFLPAGRSCRVRFGLHADRTAFTGRTGERVVEPGRIEVHIGPSSADTPLTGAFDLVGEPRVVGADRVLETAVSVERLD</sequence>
<evidence type="ECO:0000313" key="7">
    <source>
        <dbReference type="EMBL" id="MCP2164147.1"/>
    </source>
</evidence>
<feature type="region of interest" description="Disordered" evidence="5">
    <location>
        <begin position="1"/>
        <end position="32"/>
    </location>
</feature>
<evidence type="ECO:0000256" key="4">
    <source>
        <dbReference type="ARBA" id="ARBA00074219"/>
    </source>
</evidence>
<evidence type="ECO:0000313" key="8">
    <source>
        <dbReference type="Proteomes" id="UP001206128"/>
    </source>
</evidence>
<accession>A0AAE3G9I0</accession>
<dbReference type="PANTHER" id="PTHR42715">
    <property type="entry name" value="BETA-GLUCOSIDASE"/>
    <property type="match status" value="1"/>
</dbReference>
<dbReference type="EMBL" id="JAMTCK010000002">
    <property type="protein sequence ID" value="MCP2164147.1"/>
    <property type="molecule type" value="Genomic_DNA"/>
</dbReference>
<keyword evidence="8" id="KW-1185">Reference proteome</keyword>
<dbReference type="GO" id="GO:0008422">
    <property type="term" value="F:beta-glucosidase activity"/>
    <property type="evidence" value="ECO:0007669"/>
    <property type="project" value="UniProtKB-ARBA"/>
</dbReference>
<dbReference type="FunFam" id="3.20.20.300:FF:000011">
    <property type="entry name" value="Glycosyl hydrolase"/>
    <property type="match status" value="1"/>
</dbReference>
<dbReference type="Pfam" id="PF14310">
    <property type="entry name" value="Fn3-like"/>
    <property type="match status" value="1"/>
</dbReference>
<reference evidence="7" key="1">
    <citation type="submission" date="2022-06" db="EMBL/GenBank/DDBJ databases">
        <title>Genomic Encyclopedia of Archaeal and Bacterial Type Strains, Phase II (KMG-II): from individual species to whole genera.</title>
        <authorList>
            <person name="Goeker M."/>
        </authorList>
    </citation>
    <scope>NUCLEOTIDE SEQUENCE</scope>
    <source>
        <strain evidence="7">DSM 43935</strain>
    </source>
</reference>
<evidence type="ECO:0000256" key="3">
    <source>
        <dbReference type="ARBA" id="ARBA00058905"/>
    </source>
</evidence>
<dbReference type="SMART" id="SM01217">
    <property type="entry name" value="Fn3_like"/>
    <property type="match status" value="1"/>
</dbReference>
<dbReference type="Gene3D" id="3.20.20.300">
    <property type="entry name" value="Glycoside hydrolase, family 3, N-terminal domain"/>
    <property type="match status" value="1"/>
</dbReference>
<dbReference type="Pfam" id="PF00933">
    <property type="entry name" value="Glyco_hydro_3"/>
    <property type="match status" value="1"/>
</dbReference>
<dbReference type="Pfam" id="PF01915">
    <property type="entry name" value="Glyco_hydro_3_C"/>
    <property type="match status" value="1"/>
</dbReference>
<dbReference type="GO" id="GO:0009251">
    <property type="term" value="P:glucan catabolic process"/>
    <property type="evidence" value="ECO:0007669"/>
    <property type="project" value="TreeGrafter"/>
</dbReference>
<dbReference type="InterPro" id="IPR017853">
    <property type="entry name" value="GH"/>
</dbReference>
<dbReference type="InterPro" id="IPR001764">
    <property type="entry name" value="Glyco_hydro_3_N"/>
</dbReference>
<evidence type="ECO:0000256" key="1">
    <source>
        <dbReference type="ARBA" id="ARBA00005336"/>
    </source>
</evidence>
<comment type="similarity">
    <text evidence="1">Belongs to the glycosyl hydrolase 3 family.</text>
</comment>
<feature type="domain" description="Fibronectin type III-like" evidence="6">
    <location>
        <begin position="697"/>
        <end position="766"/>
    </location>
</feature>
<organism evidence="7 8">
    <name type="scientific">Goodfellowiella coeruleoviolacea</name>
    <dbReference type="NCBI Taxonomy" id="334858"/>
    <lineage>
        <taxon>Bacteria</taxon>
        <taxon>Bacillati</taxon>
        <taxon>Actinomycetota</taxon>
        <taxon>Actinomycetes</taxon>
        <taxon>Pseudonocardiales</taxon>
        <taxon>Pseudonocardiaceae</taxon>
        <taxon>Goodfellowiella</taxon>
    </lineage>
</organism>
<dbReference type="InterPro" id="IPR026891">
    <property type="entry name" value="Fn3-like"/>
</dbReference>
<dbReference type="AlphaFoldDB" id="A0AAE3G9I0"/>
<name>A0AAE3G9I0_9PSEU</name>
<feature type="compositionally biased region" description="Low complexity" evidence="5">
    <location>
        <begin position="9"/>
        <end position="20"/>
    </location>
</feature>
<dbReference type="SUPFAM" id="SSF52279">
    <property type="entry name" value="Beta-D-glucan exohydrolase, C-terminal domain"/>
    <property type="match status" value="1"/>
</dbReference>
<dbReference type="PRINTS" id="PR00133">
    <property type="entry name" value="GLHYDRLASE3"/>
</dbReference>
<dbReference type="Gene3D" id="2.60.40.10">
    <property type="entry name" value="Immunoglobulins"/>
    <property type="match status" value="1"/>
</dbReference>
<dbReference type="SUPFAM" id="SSF51445">
    <property type="entry name" value="(Trans)glycosidases"/>
    <property type="match status" value="1"/>
</dbReference>
<dbReference type="InterPro" id="IPR013783">
    <property type="entry name" value="Ig-like_fold"/>
</dbReference>
<dbReference type="Gene3D" id="3.40.50.1700">
    <property type="entry name" value="Glycoside hydrolase family 3 C-terminal domain"/>
    <property type="match status" value="1"/>
</dbReference>
<dbReference type="Proteomes" id="UP001206128">
    <property type="component" value="Unassembled WGS sequence"/>
</dbReference>
<comment type="function">
    <text evidence="3">Catalyzes the hydrolysis of a non-reducing terminal alpha-L-arabinopyranosidic linkage in ginsenoside Rb2 (alpha-L-arabinopyranosyl-(1-&gt;6)-alpha-D-glucopyranosyl) to release alpha-D-glucopyranosyl (Rd). It is not able to hydrolyze alpha-L-arabinofuranosyl-(1-&gt;6)-alpha-D-glucopyranosyl (Rc).</text>
</comment>
<dbReference type="PANTHER" id="PTHR42715:SF10">
    <property type="entry name" value="BETA-GLUCOSIDASE"/>
    <property type="match status" value="1"/>
</dbReference>
<dbReference type="FunFam" id="2.60.40.10:FF:000495">
    <property type="entry name" value="Periplasmic beta-glucosidase"/>
    <property type="match status" value="1"/>
</dbReference>
<protein>
    <recommendedName>
        <fullName evidence="4">Exo-alpha-(1-&gt;6)-L-arabinopyranosidase</fullName>
    </recommendedName>
</protein>
<proteinExistence type="inferred from homology"/>
<evidence type="ECO:0000259" key="6">
    <source>
        <dbReference type="SMART" id="SM01217"/>
    </source>
</evidence>
<evidence type="ECO:0000256" key="2">
    <source>
        <dbReference type="ARBA" id="ARBA00022801"/>
    </source>
</evidence>
<comment type="caution">
    <text evidence="7">The sequence shown here is derived from an EMBL/GenBank/DDBJ whole genome shotgun (WGS) entry which is preliminary data.</text>
</comment>
<gene>
    <name evidence="7" type="ORF">LX83_000987</name>
</gene>